<reference evidence="3" key="1">
    <citation type="submission" date="2018-05" db="EMBL/GenBank/DDBJ databases">
        <authorList>
            <person name="Lanie J.A."/>
            <person name="Ng W.-L."/>
            <person name="Kazmierczak K.M."/>
            <person name="Andrzejewski T.M."/>
            <person name="Davidsen T.M."/>
            <person name="Wayne K.J."/>
            <person name="Tettelin H."/>
            <person name="Glass J.I."/>
            <person name="Rusch D."/>
            <person name="Podicherti R."/>
            <person name="Tsui H.-C.T."/>
            <person name="Winkler M.E."/>
        </authorList>
    </citation>
    <scope>NUCLEOTIDE SEQUENCE</scope>
</reference>
<evidence type="ECO:0000313" key="3">
    <source>
        <dbReference type="EMBL" id="SVC89897.1"/>
    </source>
</evidence>
<sequence>MKHRNLGNTGVQVSEVCLGTAFRGQDDERQCVRIIDRAIDQGCNFIDSAFYGEGRAETVVGKAIGNKRAQVVLCTKVFGTRYPDVNRAGLTRLNLLRGIEDSLTRLKTEYIDVYLLHSFDPVTPLEETLRTLDDLVRSGKVRYIGCSNFRAWKVVEALWTSDRQNLAHFTCIQDQYNLLNRWELEPDLMPLCQQHGLGIMTYSPLAIGLLTGQFRRGQAPPAGNHPWSKEEGRGFSAHKYDLEAAMTQRVDQIVQALIEVGARHERTPGQVAIAWILDHP</sequence>
<dbReference type="PANTHER" id="PTHR43364:SF4">
    <property type="entry name" value="NAD(P)-LINKED OXIDOREDUCTASE SUPERFAMILY PROTEIN"/>
    <property type="match status" value="1"/>
</dbReference>
<dbReference type="Pfam" id="PF00248">
    <property type="entry name" value="Aldo_ket_red"/>
    <property type="match status" value="1"/>
</dbReference>
<name>A0A382QY36_9ZZZZ</name>
<dbReference type="PRINTS" id="PR00069">
    <property type="entry name" value="ALDKETRDTASE"/>
</dbReference>
<dbReference type="InterPro" id="IPR020471">
    <property type="entry name" value="AKR"/>
</dbReference>
<keyword evidence="1" id="KW-0560">Oxidoreductase</keyword>
<dbReference type="AlphaFoldDB" id="A0A382QY36"/>
<feature type="domain" description="NADP-dependent oxidoreductase" evidence="2">
    <location>
        <begin position="16"/>
        <end position="280"/>
    </location>
</feature>
<organism evidence="3">
    <name type="scientific">marine metagenome</name>
    <dbReference type="NCBI Taxonomy" id="408172"/>
    <lineage>
        <taxon>unclassified sequences</taxon>
        <taxon>metagenomes</taxon>
        <taxon>ecological metagenomes</taxon>
    </lineage>
</organism>
<protein>
    <recommendedName>
        <fullName evidence="2">NADP-dependent oxidoreductase domain-containing protein</fullName>
    </recommendedName>
</protein>
<dbReference type="GO" id="GO:0016491">
    <property type="term" value="F:oxidoreductase activity"/>
    <property type="evidence" value="ECO:0007669"/>
    <property type="project" value="UniProtKB-KW"/>
</dbReference>
<dbReference type="SUPFAM" id="SSF51430">
    <property type="entry name" value="NAD(P)-linked oxidoreductase"/>
    <property type="match status" value="1"/>
</dbReference>
<dbReference type="InterPro" id="IPR036812">
    <property type="entry name" value="NAD(P)_OxRdtase_dom_sf"/>
</dbReference>
<accession>A0A382QY36</accession>
<dbReference type="GO" id="GO:0005829">
    <property type="term" value="C:cytosol"/>
    <property type="evidence" value="ECO:0007669"/>
    <property type="project" value="TreeGrafter"/>
</dbReference>
<dbReference type="EMBL" id="UINC01117460">
    <property type="protein sequence ID" value="SVC89897.1"/>
    <property type="molecule type" value="Genomic_DNA"/>
</dbReference>
<evidence type="ECO:0000259" key="2">
    <source>
        <dbReference type="Pfam" id="PF00248"/>
    </source>
</evidence>
<dbReference type="InterPro" id="IPR023210">
    <property type="entry name" value="NADP_OxRdtase_dom"/>
</dbReference>
<feature type="non-terminal residue" evidence="3">
    <location>
        <position position="280"/>
    </location>
</feature>
<gene>
    <name evidence="3" type="ORF">METZ01_LOCUS342751</name>
</gene>
<evidence type="ECO:0000256" key="1">
    <source>
        <dbReference type="ARBA" id="ARBA00023002"/>
    </source>
</evidence>
<dbReference type="Gene3D" id="3.20.20.100">
    <property type="entry name" value="NADP-dependent oxidoreductase domain"/>
    <property type="match status" value="1"/>
</dbReference>
<dbReference type="InterPro" id="IPR050523">
    <property type="entry name" value="AKR_Detox_Biosynth"/>
</dbReference>
<proteinExistence type="predicted"/>
<dbReference type="PANTHER" id="PTHR43364">
    <property type="entry name" value="NADH-SPECIFIC METHYLGLYOXAL REDUCTASE-RELATED"/>
    <property type="match status" value="1"/>
</dbReference>